<dbReference type="KEGG" id="txa:HQN79_09575"/>
<dbReference type="EMBL" id="CP054020">
    <property type="protein sequence ID" value="QKI89802.1"/>
    <property type="molecule type" value="Genomic_DNA"/>
</dbReference>
<dbReference type="PANTHER" id="PTHR33121:SF23">
    <property type="entry name" value="CYCLIC DI-GMP PHOSPHODIESTERASE PDEB"/>
    <property type="match status" value="1"/>
</dbReference>
<keyword evidence="1" id="KW-0472">Membrane</keyword>
<evidence type="ECO:0000259" key="3">
    <source>
        <dbReference type="PROSITE" id="PS50885"/>
    </source>
</evidence>
<evidence type="ECO:0000259" key="4">
    <source>
        <dbReference type="PROSITE" id="PS50887"/>
    </source>
</evidence>
<dbReference type="InterPro" id="IPR050706">
    <property type="entry name" value="Cyclic-di-GMP_PDE-like"/>
</dbReference>
<keyword evidence="6" id="KW-1185">Reference proteome</keyword>
<dbReference type="SUPFAM" id="SSF55073">
    <property type="entry name" value="Nucleotide cyclase"/>
    <property type="match status" value="1"/>
</dbReference>
<gene>
    <name evidence="5" type="ORF">HQN79_09575</name>
</gene>
<dbReference type="PROSITE" id="PS50883">
    <property type="entry name" value="EAL"/>
    <property type="match status" value="1"/>
</dbReference>
<dbReference type="RefSeq" id="WP_173285952.1">
    <property type="nucleotide sequence ID" value="NZ_CP054020.1"/>
</dbReference>
<dbReference type="Pfam" id="PF16448">
    <property type="entry name" value="LapD_MoxY_N"/>
    <property type="match status" value="1"/>
</dbReference>
<feature type="transmembrane region" description="Helical" evidence="1">
    <location>
        <begin position="151"/>
        <end position="170"/>
    </location>
</feature>
<evidence type="ECO:0000256" key="1">
    <source>
        <dbReference type="SAM" id="Phobius"/>
    </source>
</evidence>
<organism evidence="5 6">
    <name type="scientific">Thiomicrorhabdus xiamenensis</name>
    <dbReference type="NCBI Taxonomy" id="2739063"/>
    <lineage>
        <taxon>Bacteria</taxon>
        <taxon>Pseudomonadati</taxon>
        <taxon>Pseudomonadota</taxon>
        <taxon>Gammaproteobacteria</taxon>
        <taxon>Thiotrichales</taxon>
        <taxon>Piscirickettsiaceae</taxon>
        <taxon>Thiomicrorhabdus</taxon>
    </lineage>
</organism>
<dbReference type="InterPro" id="IPR032244">
    <property type="entry name" value="LapD_MoxY_N"/>
</dbReference>
<keyword evidence="1" id="KW-1133">Transmembrane helix</keyword>
<keyword evidence="1" id="KW-0812">Transmembrane</keyword>
<dbReference type="Pfam" id="PF00563">
    <property type="entry name" value="EAL"/>
    <property type="match status" value="1"/>
</dbReference>
<dbReference type="InterPro" id="IPR000160">
    <property type="entry name" value="GGDEF_dom"/>
</dbReference>
<dbReference type="InterPro" id="IPR003660">
    <property type="entry name" value="HAMP_dom"/>
</dbReference>
<dbReference type="PANTHER" id="PTHR33121">
    <property type="entry name" value="CYCLIC DI-GMP PHOSPHODIESTERASE PDEF"/>
    <property type="match status" value="1"/>
</dbReference>
<name>A0A7D4T1B1_9GAMM</name>
<dbReference type="SMART" id="SM00267">
    <property type="entry name" value="GGDEF"/>
    <property type="match status" value="1"/>
</dbReference>
<sequence>MSLVKQLWIAIIGLMILVFFTSFFISTYSAKSYYIEQLNLKNSDNANSLALMLSQMEKDEVMVELLIAAQFDTGNYKRIELLDPNGDERLSKTHEVEISAQVPQWFKALIPLKVGKGIAQVQDGWQQYGTLIVESDDRFAYESLWKTMLQFLMWFFVAALILGAIGTWVLRILTSPLEDVVKQAEAIGGRRFITSEEPKTLEFNRLVRAMNTLSARVRTMLENESRRLEEMRYRNQHDALTGFANREFFVSKLESVLANEDKNARNAMIFLRVANLVKINQSLGHEKTDALLKGVAEKIIQTIRQHDKEFDDSTFGRLSGTDFAIMLSNIQEMDALAKALEVFMATYANTYKDQVELQLPMAASSFKANDSRQNIFQKMDALLVKAENEQQTLLVMEDKGAVQDGLKNSQQWRELLEKALDASSVVAQLFPVVDIKNRPLHHEAMMRLKVEENTITAGEFLPWARRFDMLPQLDMALTGYLLDQMKNGAIRHSVAVNLAIETLKDLDVRDQLIEAIKNSGVADRLWLELPERAVMEDIGHFVEFCELVKPLGCKVGLDKAGSGFANISRLQEVGLDYIKIDSALIHNISKQDQETKSFVRGACTLGHSIGLQLIAEGIQDFQEINELETLGMDGATGPGVQLRN</sequence>
<dbReference type="InterPro" id="IPR043128">
    <property type="entry name" value="Rev_trsase/Diguanyl_cyclase"/>
</dbReference>
<dbReference type="Gene3D" id="3.20.20.450">
    <property type="entry name" value="EAL domain"/>
    <property type="match status" value="1"/>
</dbReference>
<dbReference type="NCBIfam" id="TIGR00254">
    <property type="entry name" value="GGDEF"/>
    <property type="match status" value="1"/>
</dbReference>
<dbReference type="InterPro" id="IPR042461">
    <property type="entry name" value="LapD_MoxY_peri_C"/>
</dbReference>
<dbReference type="Pfam" id="PF00990">
    <property type="entry name" value="GGDEF"/>
    <property type="match status" value="1"/>
</dbReference>
<dbReference type="SMART" id="SM00052">
    <property type="entry name" value="EAL"/>
    <property type="match status" value="1"/>
</dbReference>
<feature type="transmembrane region" description="Helical" evidence="1">
    <location>
        <begin position="6"/>
        <end position="25"/>
    </location>
</feature>
<dbReference type="GO" id="GO:0016020">
    <property type="term" value="C:membrane"/>
    <property type="evidence" value="ECO:0007669"/>
    <property type="project" value="InterPro"/>
</dbReference>
<evidence type="ECO:0000259" key="2">
    <source>
        <dbReference type="PROSITE" id="PS50883"/>
    </source>
</evidence>
<dbReference type="PROSITE" id="PS50885">
    <property type="entry name" value="HAMP"/>
    <property type="match status" value="1"/>
</dbReference>
<dbReference type="InterPro" id="IPR001633">
    <property type="entry name" value="EAL_dom"/>
</dbReference>
<dbReference type="PROSITE" id="PS50887">
    <property type="entry name" value="GGDEF"/>
    <property type="match status" value="1"/>
</dbReference>
<feature type="domain" description="EAL" evidence="2">
    <location>
        <begin position="409"/>
        <end position="644"/>
    </location>
</feature>
<dbReference type="Gene3D" id="3.30.70.270">
    <property type="match status" value="1"/>
</dbReference>
<reference evidence="5 6" key="1">
    <citation type="submission" date="2020-05" db="EMBL/GenBank/DDBJ databases">
        <title>Thiomicrorhabdus sediminis sp.nov. and Thiomicrorhabdus xiamenensis sp.nov., novel sulfur-oxidizing bacteria isolated from coastal sediment.</title>
        <authorList>
            <person name="Liu X."/>
        </authorList>
    </citation>
    <scope>NUCLEOTIDE SEQUENCE [LARGE SCALE GENOMIC DNA]</scope>
    <source>
        <strain evidence="5 6">G2</strain>
    </source>
</reference>
<evidence type="ECO:0000313" key="6">
    <source>
        <dbReference type="Proteomes" id="UP000504724"/>
    </source>
</evidence>
<feature type="domain" description="HAMP" evidence="3">
    <location>
        <begin position="171"/>
        <end position="222"/>
    </location>
</feature>
<proteinExistence type="predicted"/>
<dbReference type="InterPro" id="IPR029787">
    <property type="entry name" value="Nucleotide_cyclase"/>
</dbReference>
<dbReference type="Gene3D" id="3.30.110.200">
    <property type="match status" value="1"/>
</dbReference>
<dbReference type="CDD" id="cd01948">
    <property type="entry name" value="EAL"/>
    <property type="match status" value="1"/>
</dbReference>
<dbReference type="AlphaFoldDB" id="A0A7D4T1B1"/>
<dbReference type="GO" id="GO:0071111">
    <property type="term" value="F:cyclic-guanylate-specific phosphodiesterase activity"/>
    <property type="evidence" value="ECO:0007669"/>
    <property type="project" value="InterPro"/>
</dbReference>
<protein>
    <submittedName>
        <fullName evidence="5">EAL domain-containing protein</fullName>
    </submittedName>
</protein>
<feature type="domain" description="GGDEF" evidence="4">
    <location>
        <begin position="264"/>
        <end position="399"/>
    </location>
</feature>
<dbReference type="InterPro" id="IPR035919">
    <property type="entry name" value="EAL_sf"/>
</dbReference>
<dbReference type="GO" id="GO:0007165">
    <property type="term" value="P:signal transduction"/>
    <property type="evidence" value="ECO:0007669"/>
    <property type="project" value="InterPro"/>
</dbReference>
<evidence type="ECO:0000313" key="5">
    <source>
        <dbReference type="EMBL" id="QKI89802.1"/>
    </source>
</evidence>
<accession>A0A7D4T1B1</accession>
<dbReference type="Gene3D" id="6.20.270.20">
    <property type="entry name" value="LapD/MoxY periplasmic domain"/>
    <property type="match status" value="1"/>
</dbReference>
<dbReference type="SUPFAM" id="SSF141868">
    <property type="entry name" value="EAL domain-like"/>
    <property type="match status" value="1"/>
</dbReference>
<dbReference type="Proteomes" id="UP000504724">
    <property type="component" value="Chromosome"/>
</dbReference>